<keyword evidence="7" id="KW-0378">Hydrolase</keyword>
<name>W4QNA2_9BACI</name>
<dbReference type="GO" id="GO:0008360">
    <property type="term" value="P:regulation of cell shape"/>
    <property type="evidence" value="ECO:0007669"/>
    <property type="project" value="UniProtKB-KW"/>
</dbReference>
<feature type="region of interest" description="Disordered" evidence="16">
    <location>
        <begin position="882"/>
        <end position="945"/>
    </location>
</feature>
<protein>
    <submittedName>
        <fullName evidence="20">Multimodular transpeptidase-transglycosylase</fullName>
    </submittedName>
</protein>
<evidence type="ECO:0000256" key="1">
    <source>
        <dbReference type="ARBA" id="ARBA00022475"/>
    </source>
</evidence>
<dbReference type="InterPro" id="IPR050396">
    <property type="entry name" value="Glycosyltr_51/Transpeptidase"/>
</dbReference>
<keyword evidence="6 17" id="KW-0812">Transmembrane</keyword>
<dbReference type="GO" id="GO:0008955">
    <property type="term" value="F:peptidoglycan glycosyltransferase activity"/>
    <property type="evidence" value="ECO:0007669"/>
    <property type="project" value="UniProtKB-EC"/>
</dbReference>
<dbReference type="InterPro" id="IPR023346">
    <property type="entry name" value="Lysozyme-like_dom_sf"/>
</dbReference>
<dbReference type="GO" id="GO:0009252">
    <property type="term" value="P:peptidoglycan biosynthetic process"/>
    <property type="evidence" value="ECO:0007669"/>
    <property type="project" value="UniProtKB-KW"/>
</dbReference>
<keyword evidence="21" id="KW-1185">Reference proteome</keyword>
<evidence type="ECO:0000256" key="6">
    <source>
        <dbReference type="ARBA" id="ARBA00022692"/>
    </source>
</evidence>
<dbReference type="PANTHER" id="PTHR32282:SF32">
    <property type="entry name" value="PENICILLIN-BINDING PROTEIN 2A"/>
    <property type="match status" value="1"/>
</dbReference>
<feature type="domain" description="Glycosyl transferase family 51" evidence="19">
    <location>
        <begin position="98"/>
        <end position="281"/>
    </location>
</feature>
<gene>
    <name evidence="20" type="ORF">JCM9152_4406</name>
</gene>
<feature type="compositionally biased region" description="Acidic residues" evidence="16">
    <location>
        <begin position="893"/>
        <end position="905"/>
    </location>
</feature>
<comment type="catalytic activity">
    <reaction evidence="15">
        <text>[GlcNAc-(1-&gt;4)-Mur2Ac(oyl-L-Ala-gamma-D-Glu-L-Lys-D-Ala-D-Ala)](n)-di-trans,octa-cis-undecaprenyl diphosphate + beta-D-GlcNAc-(1-&gt;4)-Mur2Ac(oyl-L-Ala-gamma-D-Glu-L-Lys-D-Ala-D-Ala)-di-trans,octa-cis-undecaprenyl diphosphate = [GlcNAc-(1-&gt;4)-Mur2Ac(oyl-L-Ala-gamma-D-Glu-L-Lys-D-Ala-D-Ala)](n+1)-di-trans,octa-cis-undecaprenyl diphosphate + di-trans,octa-cis-undecaprenyl diphosphate + H(+)</text>
        <dbReference type="Rhea" id="RHEA:23708"/>
        <dbReference type="Rhea" id="RHEA-COMP:9602"/>
        <dbReference type="Rhea" id="RHEA-COMP:9603"/>
        <dbReference type="ChEBI" id="CHEBI:15378"/>
        <dbReference type="ChEBI" id="CHEBI:58405"/>
        <dbReference type="ChEBI" id="CHEBI:60033"/>
        <dbReference type="ChEBI" id="CHEBI:78435"/>
        <dbReference type="EC" id="2.4.99.28"/>
    </reaction>
</comment>
<evidence type="ECO:0000256" key="17">
    <source>
        <dbReference type="SAM" id="Phobius"/>
    </source>
</evidence>
<dbReference type="InterPro" id="IPR001264">
    <property type="entry name" value="Glyco_trans_51"/>
</dbReference>
<dbReference type="OrthoDB" id="9766909at2"/>
<dbReference type="GO" id="GO:0008658">
    <property type="term" value="F:penicillin binding"/>
    <property type="evidence" value="ECO:0007669"/>
    <property type="project" value="InterPro"/>
</dbReference>
<dbReference type="InterPro" id="IPR036950">
    <property type="entry name" value="PBP_transglycosylase"/>
</dbReference>
<evidence type="ECO:0000256" key="7">
    <source>
        <dbReference type="ARBA" id="ARBA00022801"/>
    </source>
</evidence>
<reference evidence="20" key="1">
    <citation type="journal article" date="2014" name="Genome Announc.">
        <title>Draft Genome Sequences of Three Alkaliphilic Bacillus Strains, Bacillus wakoensis JCM 9140T, Bacillus akibai JCM 9157T, and Bacillus hemicellulosilyticus JCM 9152T.</title>
        <authorList>
            <person name="Yuki M."/>
            <person name="Oshima K."/>
            <person name="Suda W."/>
            <person name="Oshida Y."/>
            <person name="Kitamura K."/>
            <person name="Iida T."/>
            <person name="Hattori M."/>
            <person name="Ohkuma M."/>
        </authorList>
    </citation>
    <scope>NUCLEOTIDE SEQUENCE [LARGE SCALE GENOMIC DNA]</scope>
    <source>
        <strain evidence="20">JCM 9152</strain>
    </source>
</reference>
<dbReference type="PANTHER" id="PTHR32282">
    <property type="entry name" value="BINDING PROTEIN TRANSPEPTIDASE, PUTATIVE-RELATED"/>
    <property type="match status" value="1"/>
</dbReference>
<keyword evidence="3" id="KW-0645">Protease</keyword>
<evidence type="ECO:0000313" key="20">
    <source>
        <dbReference type="EMBL" id="GAE32824.1"/>
    </source>
</evidence>
<organism evidence="20 21">
    <name type="scientific">Halalkalibacter hemicellulosilyticusJCM 9152</name>
    <dbReference type="NCBI Taxonomy" id="1236971"/>
    <lineage>
        <taxon>Bacteria</taxon>
        <taxon>Bacillati</taxon>
        <taxon>Bacillota</taxon>
        <taxon>Bacilli</taxon>
        <taxon>Bacillales</taxon>
        <taxon>Bacillaceae</taxon>
        <taxon>Halalkalibacter</taxon>
    </lineage>
</organism>
<evidence type="ECO:0000256" key="2">
    <source>
        <dbReference type="ARBA" id="ARBA00022645"/>
    </source>
</evidence>
<dbReference type="GO" id="GO:0006508">
    <property type="term" value="P:proteolysis"/>
    <property type="evidence" value="ECO:0007669"/>
    <property type="project" value="UniProtKB-KW"/>
</dbReference>
<keyword evidence="10 17" id="KW-1133">Transmembrane helix</keyword>
<evidence type="ECO:0000256" key="13">
    <source>
        <dbReference type="ARBA" id="ARBA00023316"/>
    </source>
</evidence>
<dbReference type="GO" id="GO:0071555">
    <property type="term" value="P:cell wall organization"/>
    <property type="evidence" value="ECO:0007669"/>
    <property type="project" value="UniProtKB-KW"/>
</dbReference>
<keyword evidence="13" id="KW-0961">Cell wall biogenesis/degradation</keyword>
<proteinExistence type="predicted"/>
<evidence type="ECO:0000256" key="9">
    <source>
        <dbReference type="ARBA" id="ARBA00022984"/>
    </source>
</evidence>
<dbReference type="Gene3D" id="2.60.40.10">
    <property type="entry name" value="Immunoglobulins"/>
    <property type="match status" value="1"/>
</dbReference>
<dbReference type="Pfam" id="PF00912">
    <property type="entry name" value="Transgly"/>
    <property type="match status" value="1"/>
</dbReference>
<comment type="catalytic activity">
    <reaction evidence="14">
        <text>Preferential cleavage: (Ac)2-L-Lys-D-Ala-|-D-Ala. Also transpeptidation of peptidyl-alanyl moieties that are N-acyl substituents of D-alanine.</text>
        <dbReference type="EC" id="3.4.16.4"/>
    </reaction>
</comment>
<comment type="caution">
    <text evidence="20">The sequence shown here is derived from an EMBL/GenBank/DDBJ whole genome shotgun (WGS) entry which is preliminary data.</text>
</comment>
<feature type="domain" description="Penicillin-binding protein transpeptidase" evidence="18">
    <location>
        <begin position="406"/>
        <end position="656"/>
    </location>
</feature>
<evidence type="ECO:0000256" key="14">
    <source>
        <dbReference type="ARBA" id="ARBA00034000"/>
    </source>
</evidence>
<dbReference type="GO" id="GO:0030288">
    <property type="term" value="C:outer membrane-bounded periplasmic space"/>
    <property type="evidence" value="ECO:0007669"/>
    <property type="project" value="TreeGrafter"/>
</dbReference>
<feature type="transmembrane region" description="Helical" evidence="17">
    <location>
        <begin position="34"/>
        <end position="62"/>
    </location>
</feature>
<evidence type="ECO:0000256" key="16">
    <source>
        <dbReference type="SAM" id="MobiDB-lite"/>
    </source>
</evidence>
<keyword evidence="8" id="KW-0133">Cell shape</keyword>
<evidence type="ECO:0000256" key="5">
    <source>
        <dbReference type="ARBA" id="ARBA00022679"/>
    </source>
</evidence>
<evidence type="ECO:0000256" key="12">
    <source>
        <dbReference type="ARBA" id="ARBA00023268"/>
    </source>
</evidence>
<keyword evidence="4" id="KW-0328">Glycosyltransferase</keyword>
<dbReference type="InterPro" id="IPR012338">
    <property type="entry name" value="Beta-lactam/transpept-like"/>
</dbReference>
<evidence type="ECO:0000256" key="8">
    <source>
        <dbReference type="ARBA" id="ARBA00022960"/>
    </source>
</evidence>
<evidence type="ECO:0000259" key="18">
    <source>
        <dbReference type="Pfam" id="PF00905"/>
    </source>
</evidence>
<keyword evidence="1" id="KW-1003">Cell membrane</keyword>
<evidence type="ECO:0000256" key="15">
    <source>
        <dbReference type="ARBA" id="ARBA00049902"/>
    </source>
</evidence>
<dbReference type="Gene3D" id="1.10.3810.10">
    <property type="entry name" value="Biosynthetic peptidoglycan transglycosylase-like"/>
    <property type="match status" value="1"/>
</dbReference>
<dbReference type="Gene3D" id="3.90.1310.40">
    <property type="match status" value="1"/>
</dbReference>
<accession>W4QNA2</accession>
<dbReference type="Gene3D" id="3.40.710.10">
    <property type="entry name" value="DD-peptidase/beta-lactamase superfamily"/>
    <property type="match status" value="1"/>
</dbReference>
<keyword evidence="11 17" id="KW-0472">Membrane</keyword>
<dbReference type="STRING" id="1236971.JCM9152_4406"/>
<dbReference type="GO" id="GO:0009002">
    <property type="term" value="F:serine-type D-Ala-D-Ala carboxypeptidase activity"/>
    <property type="evidence" value="ECO:0007669"/>
    <property type="project" value="UniProtKB-EC"/>
</dbReference>
<dbReference type="InterPro" id="IPR013783">
    <property type="entry name" value="Ig-like_fold"/>
</dbReference>
<dbReference type="Pfam" id="PF00905">
    <property type="entry name" value="Transpeptidase"/>
    <property type="match status" value="1"/>
</dbReference>
<evidence type="ECO:0000256" key="3">
    <source>
        <dbReference type="ARBA" id="ARBA00022670"/>
    </source>
</evidence>
<dbReference type="SUPFAM" id="SSF56601">
    <property type="entry name" value="beta-lactamase/transpeptidase-like"/>
    <property type="match status" value="1"/>
</dbReference>
<dbReference type="AlphaFoldDB" id="W4QNA2"/>
<keyword evidence="9" id="KW-0573">Peptidoglycan synthesis</keyword>
<feature type="compositionally biased region" description="Basic and acidic residues" evidence="16">
    <location>
        <begin position="906"/>
        <end position="916"/>
    </location>
</feature>
<dbReference type="Proteomes" id="UP000018895">
    <property type="component" value="Unassembled WGS sequence"/>
</dbReference>
<evidence type="ECO:0000313" key="21">
    <source>
        <dbReference type="Proteomes" id="UP000018895"/>
    </source>
</evidence>
<evidence type="ECO:0000256" key="4">
    <source>
        <dbReference type="ARBA" id="ARBA00022676"/>
    </source>
</evidence>
<keyword evidence="12" id="KW-0511">Multifunctional enzyme</keyword>
<evidence type="ECO:0000256" key="10">
    <source>
        <dbReference type="ARBA" id="ARBA00022989"/>
    </source>
</evidence>
<dbReference type="InterPro" id="IPR001460">
    <property type="entry name" value="PCN-bd_Tpept"/>
</dbReference>
<evidence type="ECO:0000256" key="11">
    <source>
        <dbReference type="ARBA" id="ARBA00023136"/>
    </source>
</evidence>
<dbReference type="RefSeq" id="WP_035347381.1">
    <property type="nucleotide sequence ID" value="NZ_BAUU01000055.1"/>
</dbReference>
<keyword evidence="5" id="KW-0808">Transferase</keyword>
<keyword evidence="2" id="KW-0121">Carboxypeptidase</keyword>
<feature type="compositionally biased region" description="Low complexity" evidence="16">
    <location>
        <begin position="917"/>
        <end position="937"/>
    </location>
</feature>
<dbReference type="SUPFAM" id="SSF53955">
    <property type="entry name" value="Lysozyme-like"/>
    <property type="match status" value="1"/>
</dbReference>
<evidence type="ECO:0000259" key="19">
    <source>
        <dbReference type="Pfam" id="PF00912"/>
    </source>
</evidence>
<sequence>MEKENSTFLEKVRGFSKVLHQRTLFRTIGITYQVFWNLFLIFLVLICMLIFFAGGAAAGYFVSLVKDEPLLSEDEMRTAVYDYEETSQVFFANDVYLGELPSDIERHEVSLEDVSEYVIQAIIATEDEYFYEHEGIVPKAIMRAMFQEVANSSLQTGGSTLTQQLIKNQILTNEVSFDRKATEILFAMRLENYLEKDEILEAYLNIVPFGRNASGRQIAGIQAAAQGIFGVDASELSIPQAAYIAGLPQSPFGYTPFRNDGSIKDSIDPSINRMSTVLSRMYEAGYITEEERAEALAYDFEKSFADFTPSPIEEYPYLTYEVLRRAIDVLSKQQMEEDGVDLSELDQEEQLEMRQRYQEIASRDLRGNGYRIHTTVDKDIYLSMQDSIQNDGLFGPNKGGKPEQVGAVLLENSTGAIKGFVGGRTEGSDDHYNRATQAYRPNASTMKPLVAYAPALEIGAVQPGIVIPDTRDHYPDGQEIRNFDRQHLGLLSVRESVARSRNVPAVRAYRMVPFEQKRQTLLDLGFFLPADAPYESSTLGTNDVTVEQNTNAYATFANGGTYVESYMIERIETADGELVYEHEPETREVFTPQTSYLMIDMMRDVLRGVGTASSLPSRLSFSADWAGKTGTSGEDRDSWFVASNPNVTMSVWIGYDDQHVIEGRSGPKTQQVWANLANAAYSVDPDLLAPSNRFEAPSGIVSRSICSLTGMLPSTACQEAGYVTTDLFNAQFLPSEEDGSLESTRYVTISGKNYIALDSTPSEFTEKGIKLSDSFWDIDNIGQYLPDSMRNIVLGDEAPNNGRIPRDVENVRINGDELRWSVHSDNDIIGYRVYRATNGTTNFEPIATIVGNETTTYSIRGNSNSYYVTAIDTAGRESARSTIAEGKDYVPEIIEEEEDEEEDQEESNRSSNERQNENANANSNNNSNNGNRGNNNRNDNDEEED</sequence>
<dbReference type="EMBL" id="BAUU01000055">
    <property type="protein sequence ID" value="GAE32824.1"/>
    <property type="molecule type" value="Genomic_DNA"/>
</dbReference>